<dbReference type="PANTHER" id="PTHR19818">
    <property type="entry name" value="ZINC FINGER PROTEIN ZIC AND GLI"/>
    <property type="match status" value="1"/>
</dbReference>
<reference evidence="8 9" key="1">
    <citation type="journal article" date="2019" name="Sci. Rep.">
        <title>Comparative genomics of chytrid fungi reveal insights into the obligate biotrophic and pathogenic lifestyle of Synchytrium endobioticum.</title>
        <authorList>
            <person name="van de Vossenberg B.T.L.H."/>
            <person name="Warris S."/>
            <person name="Nguyen H.D.T."/>
            <person name="van Gent-Pelzer M.P.E."/>
            <person name="Joly D.L."/>
            <person name="van de Geest H.C."/>
            <person name="Bonants P.J.M."/>
            <person name="Smith D.S."/>
            <person name="Levesque C.A."/>
            <person name="van der Lee T.A.J."/>
        </authorList>
    </citation>
    <scope>NUCLEOTIDE SEQUENCE [LARGE SCALE GENOMIC DNA]</scope>
    <source>
        <strain evidence="8 9">CBS 675.73</strain>
    </source>
</reference>
<dbReference type="PROSITE" id="PS50157">
    <property type="entry name" value="ZINC_FINGER_C2H2_2"/>
    <property type="match status" value="3"/>
</dbReference>
<keyword evidence="3 5" id="KW-0863">Zinc-finger</keyword>
<evidence type="ECO:0000259" key="7">
    <source>
        <dbReference type="PROSITE" id="PS50157"/>
    </source>
</evidence>
<dbReference type="Gene3D" id="3.30.160.60">
    <property type="entry name" value="Classic Zinc Finger"/>
    <property type="match status" value="2"/>
</dbReference>
<dbReference type="InterPro" id="IPR036236">
    <property type="entry name" value="Znf_C2H2_sf"/>
</dbReference>
<dbReference type="SUPFAM" id="SSF57667">
    <property type="entry name" value="beta-beta-alpha zinc fingers"/>
    <property type="match status" value="1"/>
</dbReference>
<feature type="region of interest" description="Disordered" evidence="6">
    <location>
        <begin position="126"/>
        <end position="164"/>
    </location>
</feature>
<organism evidence="8 9">
    <name type="scientific">Chytriomyces confervae</name>
    <dbReference type="NCBI Taxonomy" id="246404"/>
    <lineage>
        <taxon>Eukaryota</taxon>
        <taxon>Fungi</taxon>
        <taxon>Fungi incertae sedis</taxon>
        <taxon>Chytridiomycota</taxon>
        <taxon>Chytridiomycota incertae sedis</taxon>
        <taxon>Chytridiomycetes</taxon>
        <taxon>Chytridiales</taxon>
        <taxon>Chytriomycetaceae</taxon>
        <taxon>Chytriomyces</taxon>
    </lineage>
</organism>
<dbReference type="GO" id="GO:0000978">
    <property type="term" value="F:RNA polymerase II cis-regulatory region sequence-specific DNA binding"/>
    <property type="evidence" value="ECO:0007669"/>
    <property type="project" value="TreeGrafter"/>
</dbReference>
<evidence type="ECO:0000313" key="8">
    <source>
        <dbReference type="EMBL" id="TPX59129.1"/>
    </source>
</evidence>
<protein>
    <recommendedName>
        <fullName evidence="7">C2H2-type domain-containing protein</fullName>
    </recommendedName>
</protein>
<comment type="caution">
    <text evidence="8">The sequence shown here is derived from an EMBL/GenBank/DDBJ whole genome shotgun (WGS) entry which is preliminary data.</text>
</comment>
<evidence type="ECO:0000256" key="2">
    <source>
        <dbReference type="ARBA" id="ARBA00022737"/>
    </source>
</evidence>
<sequence>MARPSSSESASVEKPVFSFYPTAQETVCSFYPTPQEAATHTFTRDSTDYSFALSNNPDFIDWHFGQMDGGSMESFASSVATESLFINQLEEAPGPSDSELCKLLFAAVEDIDVAMQSYSTEALNVEATTTPEQTQTPPQATTTATTSTTTQSSQVRTPKKGSSSLQCETCGKQFNRRYNLTTHEKTHLLNRPRDFTCLECGKQFIRIHDLERHNVTHDVNQWKQCGRRGCLKKFARTDALKRHQRKCQLAE</sequence>
<proteinExistence type="predicted"/>
<dbReference type="Proteomes" id="UP000320333">
    <property type="component" value="Unassembled WGS sequence"/>
</dbReference>
<evidence type="ECO:0000256" key="1">
    <source>
        <dbReference type="ARBA" id="ARBA00022723"/>
    </source>
</evidence>
<dbReference type="InterPro" id="IPR013087">
    <property type="entry name" value="Znf_C2H2_type"/>
</dbReference>
<dbReference type="GO" id="GO:0008270">
    <property type="term" value="F:zinc ion binding"/>
    <property type="evidence" value="ECO:0007669"/>
    <property type="project" value="UniProtKB-KW"/>
</dbReference>
<keyword evidence="1" id="KW-0479">Metal-binding</keyword>
<evidence type="ECO:0000256" key="4">
    <source>
        <dbReference type="ARBA" id="ARBA00022833"/>
    </source>
</evidence>
<evidence type="ECO:0000256" key="5">
    <source>
        <dbReference type="PROSITE-ProRule" id="PRU00042"/>
    </source>
</evidence>
<evidence type="ECO:0000313" key="9">
    <source>
        <dbReference type="Proteomes" id="UP000320333"/>
    </source>
</evidence>
<keyword evidence="2" id="KW-0677">Repeat</keyword>
<dbReference type="OrthoDB" id="8922241at2759"/>
<keyword evidence="9" id="KW-1185">Reference proteome</keyword>
<feature type="domain" description="C2H2-type" evidence="7">
    <location>
        <begin position="223"/>
        <end position="251"/>
    </location>
</feature>
<dbReference type="STRING" id="246404.A0A507E4X5"/>
<dbReference type="InterPro" id="IPR050329">
    <property type="entry name" value="GLI_C2H2-zinc-finger"/>
</dbReference>
<dbReference type="SMART" id="SM00355">
    <property type="entry name" value="ZnF_C2H2"/>
    <property type="match status" value="3"/>
</dbReference>
<keyword evidence="4" id="KW-0862">Zinc</keyword>
<dbReference type="PROSITE" id="PS00028">
    <property type="entry name" value="ZINC_FINGER_C2H2_1"/>
    <property type="match status" value="2"/>
</dbReference>
<dbReference type="AlphaFoldDB" id="A0A507E4X5"/>
<dbReference type="PANTHER" id="PTHR19818:SF139">
    <property type="entry name" value="PAIR-RULE PROTEIN ODD-PAIRED"/>
    <property type="match status" value="1"/>
</dbReference>
<evidence type="ECO:0000256" key="6">
    <source>
        <dbReference type="SAM" id="MobiDB-lite"/>
    </source>
</evidence>
<dbReference type="GO" id="GO:0005634">
    <property type="term" value="C:nucleus"/>
    <property type="evidence" value="ECO:0007669"/>
    <property type="project" value="UniProtKB-ARBA"/>
</dbReference>
<dbReference type="GO" id="GO:0000981">
    <property type="term" value="F:DNA-binding transcription factor activity, RNA polymerase II-specific"/>
    <property type="evidence" value="ECO:0007669"/>
    <property type="project" value="TreeGrafter"/>
</dbReference>
<dbReference type="EMBL" id="QEAP01000721">
    <property type="protein sequence ID" value="TPX59129.1"/>
    <property type="molecule type" value="Genomic_DNA"/>
</dbReference>
<dbReference type="Pfam" id="PF00096">
    <property type="entry name" value="zf-C2H2"/>
    <property type="match status" value="2"/>
</dbReference>
<name>A0A507E4X5_9FUNG</name>
<evidence type="ECO:0000256" key="3">
    <source>
        <dbReference type="ARBA" id="ARBA00022771"/>
    </source>
</evidence>
<feature type="domain" description="C2H2-type" evidence="7">
    <location>
        <begin position="165"/>
        <end position="192"/>
    </location>
</feature>
<gene>
    <name evidence="8" type="ORF">CcCBS67573_g09108</name>
</gene>
<dbReference type="GO" id="GO:0045944">
    <property type="term" value="P:positive regulation of transcription by RNA polymerase II"/>
    <property type="evidence" value="ECO:0007669"/>
    <property type="project" value="UniProtKB-ARBA"/>
</dbReference>
<feature type="domain" description="C2H2-type" evidence="7">
    <location>
        <begin position="195"/>
        <end position="217"/>
    </location>
</feature>
<feature type="compositionally biased region" description="Low complexity" evidence="6">
    <location>
        <begin position="126"/>
        <end position="154"/>
    </location>
</feature>
<accession>A0A507E4X5</accession>